<evidence type="ECO:0000313" key="8">
    <source>
        <dbReference type="EMBL" id="KAJ8889283.1"/>
    </source>
</evidence>
<dbReference type="Gene3D" id="4.10.1040.10">
    <property type="entry name" value="DM DNA-binding domain"/>
    <property type="match status" value="1"/>
</dbReference>
<name>A0ABQ9HZW4_9NEOP</name>
<dbReference type="Proteomes" id="UP001159363">
    <property type="component" value="Chromosome 3"/>
</dbReference>
<feature type="region of interest" description="Disordered" evidence="6">
    <location>
        <begin position="57"/>
        <end position="76"/>
    </location>
</feature>
<reference evidence="8 9" key="1">
    <citation type="submission" date="2023-02" db="EMBL/GenBank/DDBJ databases">
        <title>LHISI_Scaffold_Assembly.</title>
        <authorList>
            <person name="Stuart O.P."/>
            <person name="Cleave R."/>
            <person name="Magrath M.J.L."/>
            <person name="Mikheyev A.S."/>
        </authorList>
    </citation>
    <scope>NUCLEOTIDE SEQUENCE [LARGE SCALE GENOMIC DNA]</scope>
    <source>
        <strain evidence="8">Daus_M_001</strain>
        <tissue evidence="8">Leg muscle</tissue>
    </source>
</reference>
<feature type="DNA-binding region" description="DM" evidence="5">
    <location>
        <begin position="85"/>
        <end position="132"/>
    </location>
</feature>
<dbReference type="PANTHER" id="PTHR12322:SF53">
    <property type="entry name" value="DOUBLESEX-MAB RELATED 11E"/>
    <property type="match status" value="1"/>
</dbReference>
<protein>
    <recommendedName>
        <fullName evidence="7">DM domain-containing protein</fullName>
    </recommendedName>
</protein>
<feature type="compositionally biased region" description="Basic and acidic residues" evidence="6">
    <location>
        <begin position="9"/>
        <end position="20"/>
    </location>
</feature>
<dbReference type="PANTHER" id="PTHR12322">
    <property type="entry name" value="DOUBLESEX AND MAB-3 RELATED TRANSCRIPTION FACTOR DMRT"/>
    <property type="match status" value="1"/>
</dbReference>
<dbReference type="InterPro" id="IPR036407">
    <property type="entry name" value="DM_DNA-bd_sf"/>
</dbReference>
<keyword evidence="9" id="KW-1185">Reference proteome</keyword>
<keyword evidence="4 5" id="KW-0539">Nucleus</keyword>
<evidence type="ECO:0000313" key="9">
    <source>
        <dbReference type="Proteomes" id="UP001159363"/>
    </source>
</evidence>
<evidence type="ECO:0000256" key="5">
    <source>
        <dbReference type="PROSITE-ProRule" id="PRU00070"/>
    </source>
</evidence>
<evidence type="ECO:0000256" key="1">
    <source>
        <dbReference type="ARBA" id="ARBA00022723"/>
    </source>
</evidence>
<evidence type="ECO:0000259" key="7">
    <source>
        <dbReference type="PROSITE" id="PS50809"/>
    </source>
</evidence>
<proteinExistence type="predicted"/>
<evidence type="ECO:0000256" key="3">
    <source>
        <dbReference type="ARBA" id="ARBA00023125"/>
    </source>
</evidence>
<dbReference type="EMBL" id="JARBHB010000003">
    <property type="protein sequence ID" value="KAJ8889283.1"/>
    <property type="molecule type" value="Genomic_DNA"/>
</dbReference>
<keyword evidence="1 5" id="KW-0479">Metal-binding</keyword>
<dbReference type="PROSITE" id="PS40000">
    <property type="entry name" value="DM_1"/>
    <property type="match status" value="1"/>
</dbReference>
<keyword evidence="2 5" id="KW-0862">Zinc</keyword>
<gene>
    <name evidence="8" type="ORF">PR048_008781</name>
</gene>
<accession>A0ABQ9HZW4</accession>
<sequence length="264" mass="29231">MSDDAVTSGHRESRERERERDQLNCGNVGVDVGHVVECSGEVRGVVCAQWRRGGEMLGSGRGRPAPPSTAAAYPTTEKGARRPKCARCRNHGMISWLKGHKRQCRFKNCVCAKCNLIAERQRVMAAQVRTSLPPSLPSSSYSPSSSYDPSLSIFRKAGITRCRPSAKLARDADLAREFLAQAHLARNEKIEQVLFFSCKAMQVAILLVLVCWSCDLLKRNHRPQAGRHYGNGGYARWRCVQGSILSSTAAGCRQIDFPDAICFY</sequence>
<comment type="caution">
    <text evidence="8">The sequence shown here is derived from an EMBL/GenBank/DDBJ whole genome shotgun (WGS) entry which is preliminary data.</text>
</comment>
<feature type="domain" description="DM" evidence="7">
    <location>
        <begin position="85"/>
        <end position="132"/>
    </location>
</feature>
<feature type="region of interest" description="Disordered" evidence="6">
    <location>
        <begin position="1"/>
        <end position="20"/>
    </location>
</feature>
<keyword evidence="3 5" id="KW-0238">DNA-binding</keyword>
<dbReference type="Pfam" id="PF00751">
    <property type="entry name" value="DM"/>
    <property type="match status" value="1"/>
</dbReference>
<organism evidence="8 9">
    <name type="scientific">Dryococelus australis</name>
    <dbReference type="NCBI Taxonomy" id="614101"/>
    <lineage>
        <taxon>Eukaryota</taxon>
        <taxon>Metazoa</taxon>
        <taxon>Ecdysozoa</taxon>
        <taxon>Arthropoda</taxon>
        <taxon>Hexapoda</taxon>
        <taxon>Insecta</taxon>
        <taxon>Pterygota</taxon>
        <taxon>Neoptera</taxon>
        <taxon>Polyneoptera</taxon>
        <taxon>Phasmatodea</taxon>
        <taxon>Verophasmatodea</taxon>
        <taxon>Anareolatae</taxon>
        <taxon>Phasmatidae</taxon>
        <taxon>Eurycanthinae</taxon>
        <taxon>Dryococelus</taxon>
    </lineage>
</organism>
<dbReference type="SMART" id="SM00301">
    <property type="entry name" value="DM"/>
    <property type="match status" value="1"/>
</dbReference>
<evidence type="ECO:0000256" key="4">
    <source>
        <dbReference type="ARBA" id="ARBA00023242"/>
    </source>
</evidence>
<evidence type="ECO:0000256" key="2">
    <source>
        <dbReference type="ARBA" id="ARBA00022833"/>
    </source>
</evidence>
<dbReference type="InterPro" id="IPR026607">
    <property type="entry name" value="DMRT"/>
</dbReference>
<dbReference type="SUPFAM" id="SSF82927">
    <property type="entry name" value="Cysteine-rich DNA binding domain, (DM domain)"/>
    <property type="match status" value="1"/>
</dbReference>
<evidence type="ECO:0000256" key="6">
    <source>
        <dbReference type="SAM" id="MobiDB-lite"/>
    </source>
</evidence>
<dbReference type="InterPro" id="IPR001275">
    <property type="entry name" value="DM_DNA-bd"/>
</dbReference>
<comment type="subcellular location">
    <subcellularLocation>
        <location evidence="5">Nucleus</location>
    </subcellularLocation>
</comment>
<dbReference type="PROSITE" id="PS50809">
    <property type="entry name" value="DM_2"/>
    <property type="match status" value="1"/>
</dbReference>